<dbReference type="OrthoDB" id="9808843at2"/>
<dbReference type="PROSITE" id="PS51755">
    <property type="entry name" value="OMPR_PHOB"/>
    <property type="match status" value="1"/>
</dbReference>
<evidence type="ECO:0000256" key="1">
    <source>
        <dbReference type="ARBA" id="ARBA00023125"/>
    </source>
</evidence>
<dbReference type="GO" id="GO:0000160">
    <property type="term" value="P:phosphorelay signal transduction system"/>
    <property type="evidence" value="ECO:0007669"/>
    <property type="project" value="InterPro"/>
</dbReference>
<evidence type="ECO:0000256" key="2">
    <source>
        <dbReference type="PROSITE-ProRule" id="PRU01091"/>
    </source>
</evidence>
<evidence type="ECO:0000313" key="5">
    <source>
        <dbReference type="Proteomes" id="UP000295765"/>
    </source>
</evidence>
<dbReference type="CDD" id="cd00383">
    <property type="entry name" value="trans_reg_C"/>
    <property type="match status" value="1"/>
</dbReference>
<comment type="caution">
    <text evidence="4">The sequence shown here is derived from an EMBL/GenBank/DDBJ whole genome shotgun (WGS) entry which is preliminary data.</text>
</comment>
<dbReference type="InterPro" id="IPR011990">
    <property type="entry name" value="TPR-like_helical_dom_sf"/>
</dbReference>
<proteinExistence type="predicted"/>
<dbReference type="InterPro" id="IPR036388">
    <property type="entry name" value="WH-like_DNA-bd_sf"/>
</dbReference>
<dbReference type="InterPro" id="IPR016032">
    <property type="entry name" value="Sig_transdc_resp-reg_C-effctor"/>
</dbReference>
<dbReference type="EMBL" id="SLWY01000004">
    <property type="protein sequence ID" value="TCO82771.1"/>
    <property type="molecule type" value="Genomic_DNA"/>
</dbReference>
<accession>A0A4R2LI05</accession>
<sequence length="591" mass="63262">MTAGIHRFAAFELDRDGRALRLDGREIPLQPRVFDLLLYLVENRERVVSKEELLDTLWPGVIVTEGSLQRAVSLARAALQQGGLGEALRNYARRGYRFLVDEPPPATAADAQDGDALAEAECAFAAGRWRAAMAAFASADRATPLSAECLERWAAAAQCAGELAAAAPPLERAAVAYSSRSEPEAAARVTIGLARIQIESLDVAVTQGCLRRARRLLSGLPRGAQHGFLAWMSARLHLYNGDLAEAIRCAIEARDIGRELQNADIESMGLLIWGIGLQARGDTPAGMALQDEAAAAVLAGDVSPLVGGIVYCGVISSCCNSEDWRRAEQWTDSFTRWCERCHIDTFAGACLIHRAEVFAMSGRLALAHDAIARADPLIRAGAPWALGDAYRLLGDVLFARGEEDAAEQSYLHAYQHGWDPYPGYAILLHQRGRSDEAVRGLKRAATLTNWVAGERRGRYLAHACQIASLAGALDEARALLEALDRAPAMWASGAAAAQVDRARAELAWATAEQDEALRLFARAADVLRHQRAVMDAALLRLRLAEALAACGEHGAAAMELAAAEAVFESAGAGGYLSRCRALRAAVSGGGG</sequence>
<dbReference type="SUPFAM" id="SSF48452">
    <property type="entry name" value="TPR-like"/>
    <property type="match status" value="2"/>
</dbReference>
<feature type="domain" description="OmpR/PhoB-type" evidence="3">
    <location>
        <begin position="3"/>
        <end position="100"/>
    </location>
</feature>
<dbReference type="SMART" id="SM00862">
    <property type="entry name" value="Trans_reg_C"/>
    <property type="match status" value="1"/>
</dbReference>
<feature type="DNA-binding region" description="OmpR/PhoB-type" evidence="2">
    <location>
        <begin position="3"/>
        <end position="100"/>
    </location>
</feature>
<organism evidence="4 5">
    <name type="scientific">Plasticicumulans lactativorans</name>
    <dbReference type="NCBI Taxonomy" id="1133106"/>
    <lineage>
        <taxon>Bacteria</taxon>
        <taxon>Pseudomonadati</taxon>
        <taxon>Pseudomonadota</taxon>
        <taxon>Gammaproteobacteria</taxon>
        <taxon>Candidatus Competibacteraceae</taxon>
        <taxon>Plasticicumulans</taxon>
    </lineage>
</organism>
<dbReference type="Gene3D" id="1.10.10.10">
    <property type="entry name" value="Winged helix-like DNA-binding domain superfamily/Winged helix DNA-binding domain"/>
    <property type="match status" value="1"/>
</dbReference>
<dbReference type="GO" id="GO:0006355">
    <property type="term" value="P:regulation of DNA-templated transcription"/>
    <property type="evidence" value="ECO:0007669"/>
    <property type="project" value="InterPro"/>
</dbReference>
<dbReference type="AlphaFoldDB" id="A0A4R2LI05"/>
<dbReference type="RefSeq" id="WP_132539332.1">
    <property type="nucleotide sequence ID" value="NZ_SLWY01000004.1"/>
</dbReference>
<protein>
    <submittedName>
        <fullName evidence="4">LuxR family transcriptional regulator</fullName>
    </submittedName>
</protein>
<evidence type="ECO:0000313" key="4">
    <source>
        <dbReference type="EMBL" id="TCO82771.1"/>
    </source>
</evidence>
<keyword evidence="5" id="KW-1185">Reference proteome</keyword>
<evidence type="ECO:0000259" key="3">
    <source>
        <dbReference type="PROSITE" id="PS51755"/>
    </source>
</evidence>
<name>A0A4R2LI05_9GAMM</name>
<dbReference type="GO" id="GO:0003677">
    <property type="term" value="F:DNA binding"/>
    <property type="evidence" value="ECO:0007669"/>
    <property type="project" value="UniProtKB-UniRule"/>
</dbReference>
<gene>
    <name evidence="4" type="ORF">EV699_104163</name>
</gene>
<keyword evidence="1 2" id="KW-0238">DNA-binding</keyword>
<dbReference type="Pfam" id="PF00486">
    <property type="entry name" value="Trans_reg_C"/>
    <property type="match status" value="1"/>
</dbReference>
<dbReference type="Proteomes" id="UP000295765">
    <property type="component" value="Unassembled WGS sequence"/>
</dbReference>
<dbReference type="Gene3D" id="1.25.40.10">
    <property type="entry name" value="Tetratricopeptide repeat domain"/>
    <property type="match status" value="1"/>
</dbReference>
<dbReference type="SUPFAM" id="SSF46894">
    <property type="entry name" value="C-terminal effector domain of the bipartite response regulators"/>
    <property type="match status" value="1"/>
</dbReference>
<dbReference type="InterPro" id="IPR001867">
    <property type="entry name" value="OmpR/PhoB-type_DNA-bd"/>
</dbReference>
<reference evidence="4 5" key="1">
    <citation type="submission" date="2019-03" db="EMBL/GenBank/DDBJ databases">
        <title>Genomic Encyclopedia of Type Strains, Phase IV (KMG-IV): sequencing the most valuable type-strain genomes for metagenomic binning, comparative biology and taxonomic classification.</title>
        <authorList>
            <person name="Goeker M."/>
        </authorList>
    </citation>
    <scope>NUCLEOTIDE SEQUENCE [LARGE SCALE GENOMIC DNA]</scope>
    <source>
        <strain evidence="4 5">DSM 25287</strain>
    </source>
</reference>